<protein>
    <submittedName>
        <fullName evidence="1">Uncharacterized protein</fullName>
    </submittedName>
</protein>
<organism evidence="1 2">
    <name type="scientific">Bradyrhizobium manausense</name>
    <dbReference type="NCBI Taxonomy" id="989370"/>
    <lineage>
        <taxon>Bacteria</taxon>
        <taxon>Pseudomonadati</taxon>
        <taxon>Pseudomonadota</taxon>
        <taxon>Alphaproteobacteria</taxon>
        <taxon>Hyphomicrobiales</taxon>
        <taxon>Nitrobacteraceae</taxon>
        <taxon>Bradyrhizobium</taxon>
    </lineage>
</organism>
<accession>A0A0R3DIF4</accession>
<evidence type="ECO:0000313" key="1">
    <source>
        <dbReference type="EMBL" id="KRQ09658.1"/>
    </source>
</evidence>
<name>A0A0R3DIF4_9BRAD</name>
<sequence length="61" mass="6885">MDYLYKGLLAALDQTVAENICFNWHPPSMLEAYLKTLLGAILIDLNSCFKAFFLSTVRGRS</sequence>
<keyword evidence="2" id="KW-1185">Reference proteome</keyword>
<evidence type="ECO:0000313" key="2">
    <source>
        <dbReference type="Proteomes" id="UP000051936"/>
    </source>
</evidence>
<comment type="caution">
    <text evidence="1">The sequence shown here is derived from an EMBL/GenBank/DDBJ whole genome shotgun (WGS) entry which is preliminary data.</text>
</comment>
<dbReference type="Proteomes" id="UP000051936">
    <property type="component" value="Unassembled WGS sequence"/>
</dbReference>
<gene>
    <name evidence="1" type="ORF">AOQ71_20805</name>
</gene>
<dbReference type="AlphaFoldDB" id="A0A0R3DIF4"/>
<reference evidence="1 2" key="1">
    <citation type="submission" date="2015-09" db="EMBL/GenBank/DDBJ databases">
        <title>Draft Genome Sequence of Bradyrhizobium manausense Strain BR 3351T, a Novel Symbiotic Nitrogen-Fixing Alphaproteobacterium Isolated from Brazilian Amazon Rain Forest.</title>
        <authorList>
            <person name="De Araujo J.L."/>
            <person name="Zilli J.E."/>
        </authorList>
    </citation>
    <scope>NUCLEOTIDE SEQUENCE [LARGE SCALE GENOMIC DNA]</scope>
    <source>
        <strain evidence="1 2">BR3351</strain>
    </source>
</reference>
<dbReference type="EMBL" id="LJYG01000088">
    <property type="protein sequence ID" value="KRQ09658.1"/>
    <property type="molecule type" value="Genomic_DNA"/>
</dbReference>
<proteinExistence type="predicted"/>